<comment type="caution">
    <text evidence="3">The sequence shown here is derived from an EMBL/GenBank/DDBJ whole genome shotgun (WGS) entry which is preliminary data.</text>
</comment>
<dbReference type="InterPro" id="IPR006016">
    <property type="entry name" value="UspA"/>
</dbReference>
<sequence>MSPNRIVVGVDGSAHSMAALRWALQHAESLGWQVRAVYSWQLPMISIPGAFDQAQMQQLAGTELVRNVAQVSPNPAVPLEMSTAQGDPTECLLAACADASMLVVGTRGRSAFRGLLLGAVSQGCAAAAPCPVVIINQHEGL</sequence>
<dbReference type="Proteomes" id="UP000320244">
    <property type="component" value="Unassembled WGS sequence"/>
</dbReference>
<dbReference type="EMBL" id="VCQV01000038">
    <property type="protein sequence ID" value="TWP33627.1"/>
    <property type="molecule type" value="Genomic_DNA"/>
</dbReference>
<dbReference type="Gene3D" id="3.40.50.620">
    <property type="entry name" value="HUPs"/>
    <property type="match status" value="1"/>
</dbReference>
<dbReference type="CDD" id="cd00293">
    <property type="entry name" value="USP-like"/>
    <property type="match status" value="1"/>
</dbReference>
<keyword evidence="4" id="KW-1185">Reference proteome</keyword>
<dbReference type="PANTHER" id="PTHR46553">
    <property type="entry name" value="ADENINE NUCLEOTIDE ALPHA HYDROLASES-LIKE SUPERFAMILY PROTEIN"/>
    <property type="match status" value="1"/>
</dbReference>
<evidence type="ECO:0000313" key="3">
    <source>
        <dbReference type="EMBL" id="TWP33627.1"/>
    </source>
</evidence>
<accession>A0A563DTN7</accession>
<dbReference type="InterPro" id="IPR014729">
    <property type="entry name" value="Rossmann-like_a/b/a_fold"/>
</dbReference>
<dbReference type="InterPro" id="IPR006015">
    <property type="entry name" value="Universal_stress_UspA"/>
</dbReference>
<reference evidence="3 4" key="2">
    <citation type="submission" date="2019-08" db="EMBL/GenBank/DDBJ databases">
        <title>Jejuicoccus antrihumi gen. nov., sp. nov., a new member of the family Dermacoccaceae isolated from a cave.</title>
        <authorList>
            <person name="Schumann P."/>
            <person name="Kim I.S."/>
        </authorList>
    </citation>
    <scope>NUCLEOTIDE SEQUENCE [LARGE SCALE GENOMIC DNA]</scope>
    <source>
        <strain evidence="3 4">C5-26</strain>
    </source>
</reference>
<dbReference type="AlphaFoldDB" id="A0A563DTN7"/>
<dbReference type="RefSeq" id="WP_146320013.1">
    <property type="nucleotide sequence ID" value="NZ_VCQV01000038.1"/>
</dbReference>
<evidence type="ECO:0000313" key="4">
    <source>
        <dbReference type="Proteomes" id="UP000320244"/>
    </source>
</evidence>
<protein>
    <submittedName>
        <fullName evidence="3">Universal stress protein</fullName>
    </submittedName>
</protein>
<organism evidence="3 4">
    <name type="scientific">Leekyejoonella antrihumi</name>
    <dbReference type="NCBI Taxonomy" id="1660198"/>
    <lineage>
        <taxon>Bacteria</taxon>
        <taxon>Bacillati</taxon>
        <taxon>Actinomycetota</taxon>
        <taxon>Actinomycetes</taxon>
        <taxon>Micrococcales</taxon>
        <taxon>Dermacoccaceae</taxon>
        <taxon>Leekyejoonella</taxon>
    </lineage>
</organism>
<evidence type="ECO:0000256" key="1">
    <source>
        <dbReference type="ARBA" id="ARBA00008791"/>
    </source>
</evidence>
<reference evidence="3 4" key="1">
    <citation type="submission" date="2019-05" db="EMBL/GenBank/DDBJ databases">
        <authorList>
            <person name="Lee S.D."/>
        </authorList>
    </citation>
    <scope>NUCLEOTIDE SEQUENCE [LARGE SCALE GENOMIC DNA]</scope>
    <source>
        <strain evidence="3 4">C5-26</strain>
    </source>
</reference>
<dbReference type="OrthoDB" id="6174426at2"/>
<proteinExistence type="inferred from homology"/>
<gene>
    <name evidence="3" type="ORF">FGL98_20585</name>
</gene>
<comment type="similarity">
    <text evidence="1">Belongs to the universal stress protein A family.</text>
</comment>
<dbReference type="SUPFAM" id="SSF52402">
    <property type="entry name" value="Adenine nucleotide alpha hydrolases-like"/>
    <property type="match status" value="1"/>
</dbReference>
<dbReference type="PRINTS" id="PR01438">
    <property type="entry name" value="UNVRSLSTRESS"/>
</dbReference>
<feature type="domain" description="UspA" evidence="2">
    <location>
        <begin position="4"/>
        <end position="135"/>
    </location>
</feature>
<evidence type="ECO:0000259" key="2">
    <source>
        <dbReference type="Pfam" id="PF00582"/>
    </source>
</evidence>
<dbReference type="PANTHER" id="PTHR46553:SF3">
    <property type="entry name" value="ADENINE NUCLEOTIDE ALPHA HYDROLASES-LIKE SUPERFAMILY PROTEIN"/>
    <property type="match status" value="1"/>
</dbReference>
<dbReference type="Pfam" id="PF00582">
    <property type="entry name" value="Usp"/>
    <property type="match status" value="1"/>
</dbReference>
<name>A0A563DTN7_9MICO</name>